<sequence length="316" mass="33542">MLPTTIHTSPSLGDFTPISEYQSTTPQTFDGGKPVLHFHAAGAKAWLSKDQQSALPIFPADSPVFEGDSDEMVAQDDIELFVNSETLTIFNRKSSTGVQIPYPSIALHAMQHKAEPSSSTTSDAAETETAKAPCILLQLDLSDGGADDETFDTVQLTLVPPPSSTDLTPPALEGAAPHRTEQEKLFDAITACQNLHPDPVDEEDGEEDGEDYADRIIFESNVDGSSEGIEGLPGVMRGSASGGLPPPMPGSSGWITAENVGEFFDADGNWIGGGGEEEEEGEELGEGAGRVRGRDEINGHGEGVEEDAESKRTRTE</sequence>
<keyword evidence="4" id="KW-0539">Nucleus</keyword>
<dbReference type="PANTHER" id="PTHR21399:SF0">
    <property type="entry name" value="METHYLOSOME SUBUNIT PICLN"/>
    <property type="match status" value="1"/>
</dbReference>
<evidence type="ECO:0000313" key="7">
    <source>
        <dbReference type="Proteomes" id="UP000283895"/>
    </source>
</evidence>
<feature type="compositionally biased region" description="Acidic residues" evidence="5">
    <location>
        <begin position="275"/>
        <end position="285"/>
    </location>
</feature>
<dbReference type="EMBL" id="LKEA01000069">
    <property type="protein sequence ID" value="ROV89594.1"/>
    <property type="molecule type" value="Genomic_DNA"/>
</dbReference>
<dbReference type="Pfam" id="PF03517">
    <property type="entry name" value="Voldacs"/>
    <property type="match status" value="1"/>
</dbReference>
<dbReference type="GO" id="GO:0034715">
    <property type="term" value="C:pICln-Sm protein complex"/>
    <property type="evidence" value="ECO:0007669"/>
    <property type="project" value="TreeGrafter"/>
</dbReference>
<evidence type="ECO:0000256" key="5">
    <source>
        <dbReference type="SAM" id="MobiDB-lite"/>
    </source>
</evidence>
<organism evidence="6 7">
    <name type="scientific">Cytospora schulzeri</name>
    <dbReference type="NCBI Taxonomy" id="448051"/>
    <lineage>
        <taxon>Eukaryota</taxon>
        <taxon>Fungi</taxon>
        <taxon>Dikarya</taxon>
        <taxon>Ascomycota</taxon>
        <taxon>Pezizomycotina</taxon>
        <taxon>Sordariomycetes</taxon>
        <taxon>Sordariomycetidae</taxon>
        <taxon>Diaporthales</taxon>
        <taxon>Cytosporaceae</taxon>
        <taxon>Cytospora</taxon>
    </lineage>
</organism>
<feature type="region of interest" description="Disordered" evidence="5">
    <location>
        <begin position="264"/>
        <end position="316"/>
    </location>
</feature>
<evidence type="ECO:0000256" key="2">
    <source>
        <dbReference type="ARBA" id="ARBA00004496"/>
    </source>
</evidence>
<keyword evidence="3" id="KW-0963">Cytoplasm</keyword>
<accession>A0A423VFB6</accession>
<comment type="subcellular location">
    <subcellularLocation>
        <location evidence="2">Cytoplasm</location>
    </subcellularLocation>
    <subcellularLocation>
        <location evidence="1">Nucleus</location>
    </subcellularLocation>
</comment>
<keyword evidence="7" id="KW-1185">Reference proteome</keyword>
<dbReference type="GO" id="GO:0005681">
    <property type="term" value="C:spliceosomal complex"/>
    <property type="evidence" value="ECO:0007669"/>
    <property type="project" value="TreeGrafter"/>
</dbReference>
<evidence type="ECO:0000256" key="1">
    <source>
        <dbReference type="ARBA" id="ARBA00004123"/>
    </source>
</evidence>
<name>A0A423VFB6_9PEZI</name>
<dbReference type="GO" id="GO:0005829">
    <property type="term" value="C:cytosol"/>
    <property type="evidence" value="ECO:0007669"/>
    <property type="project" value="TreeGrafter"/>
</dbReference>
<evidence type="ECO:0000256" key="4">
    <source>
        <dbReference type="ARBA" id="ARBA00023242"/>
    </source>
</evidence>
<comment type="caution">
    <text evidence="6">The sequence shown here is derived from an EMBL/GenBank/DDBJ whole genome shotgun (WGS) entry which is preliminary data.</text>
</comment>
<dbReference type="GO" id="GO:0045292">
    <property type="term" value="P:mRNA cis splicing, via spliceosome"/>
    <property type="evidence" value="ECO:0007669"/>
    <property type="project" value="TreeGrafter"/>
</dbReference>
<dbReference type="PANTHER" id="PTHR21399">
    <property type="entry name" value="CHLORIDE CONDUCTANCE REGULATORY PROTEIN ICLN"/>
    <property type="match status" value="1"/>
</dbReference>
<feature type="compositionally biased region" description="Basic and acidic residues" evidence="5">
    <location>
        <begin position="292"/>
        <end position="316"/>
    </location>
</feature>
<proteinExistence type="predicted"/>
<dbReference type="InterPro" id="IPR039924">
    <property type="entry name" value="ICln/Lot5/Saf5"/>
</dbReference>
<dbReference type="Gene3D" id="2.30.29.30">
    <property type="entry name" value="Pleckstrin-homology domain (PH domain)/Phosphotyrosine-binding domain (PTB)"/>
    <property type="match status" value="1"/>
</dbReference>
<protein>
    <recommendedName>
        <fullName evidence="8">Protein LOT5</fullName>
    </recommendedName>
</protein>
<evidence type="ECO:0000313" key="6">
    <source>
        <dbReference type="EMBL" id="ROV89594.1"/>
    </source>
</evidence>
<evidence type="ECO:0008006" key="8">
    <source>
        <dbReference type="Google" id="ProtNLM"/>
    </source>
</evidence>
<dbReference type="OrthoDB" id="19714at2759"/>
<evidence type="ECO:0000256" key="3">
    <source>
        <dbReference type="ARBA" id="ARBA00022490"/>
    </source>
</evidence>
<reference evidence="6 7" key="1">
    <citation type="submission" date="2015-09" db="EMBL/GenBank/DDBJ databases">
        <title>Host preference determinants of Valsa canker pathogens revealed by comparative genomics.</title>
        <authorList>
            <person name="Yin Z."/>
            <person name="Huang L."/>
        </authorList>
    </citation>
    <scope>NUCLEOTIDE SEQUENCE [LARGE SCALE GENOMIC DNA]</scope>
    <source>
        <strain evidence="6 7">03-1</strain>
    </source>
</reference>
<dbReference type="Proteomes" id="UP000283895">
    <property type="component" value="Unassembled WGS sequence"/>
</dbReference>
<gene>
    <name evidence="6" type="ORF">VMCG_09929</name>
</gene>
<dbReference type="InterPro" id="IPR011993">
    <property type="entry name" value="PH-like_dom_sf"/>
</dbReference>
<dbReference type="GO" id="GO:0000387">
    <property type="term" value="P:spliceosomal snRNP assembly"/>
    <property type="evidence" value="ECO:0007669"/>
    <property type="project" value="TreeGrafter"/>
</dbReference>
<dbReference type="AlphaFoldDB" id="A0A423VFB6"/>